<dbReference type="RefSeq" id="WP_062968438.1">
    <property type="nucleotide sequence ID" value="NZ_JAAXOS010000002.1"/>
</dbReference>
<dbReference type="EMBL" id="JAAXOS010000002">
    <property type="protein sequence ID" value="NKY25674.1"/>
    <property type="molecule type" value="Genomic_DNA"/>
</dbReference>
<dbReference type="InterPro" id="IPR025159">
    <property type="entry name" value="AbiEi_N"/>
</dbReference>
<gene>
    <name evidence="2" type="ORF">HGB38_05415</name>
</gene>
<sequence>MEAPQLISRRQALASGLSDKALHRLCRTGQWQRLRAGHYLNSPGSGLGETGRHLLMTLATAESTSDSAITSHCSAAVLHGLAIWGISLDRVHLTRNRINGGRLSRRVVVHSAQVEPDEITLVDDIRVTTPARTVLDIARSEGFEQSVAVGDSALRRGLTTMTELREHLRRARHRPGCRRAALVLDFLDGRSEDVGESRSRILLHQAGLPAPQVQARVFSDDEICVGRVDFLFPDLGVIGEFDGTIDRRAAPRGPVPAAQISTAEQEREARLRALGWVVVRWRWDDLSAPTRLAERFRAAIRAAADKRRTGYWTPTPKP</sequence>
<dbReference type="AlphaFoldDB" id="A0A7X6R1T0"/>
<dbReference type="Pfam" id="PF13338">
    <property type="entry name" value="AbiEi_4"/>
    <property type="match status" value="1"/>
</dbReference>
<evidence type="ECO:0000313" key="3">
    <source>
        <dbReference type="Proteomes" id="UP000540698"/>
    </source>
</evidence>
<dbReference type="Proteomes" id="UP000540698">
    <property type="component" value="Unassembled WGS sequence"/>
</dbReference>
<proteinExistence type="predicted"/>
<organism evidence="2 3">
    <name type="scientific">Nocardia gamkensis</name>
    <dbReference type="NCBI Taxonomy" id="352869"/>
    <lineage>
        <taxon>Bacteria</taxon>
        <taxon>Bacillati</taxon>
        <taxon>Actinomycetota</taxon>
        <taxon>Actinomycetes</taxon>
        <taxon>Mycobacteriales</taxon>
        <taxon>Nocardiaceae</taxon>
        <taxon>Nocardia</taxon>
    </lineage>
</organism>
<name>A0A7X6R1T0_9NOCA</name>
<evidence type="ECO:0000259" key="1">
    <source>
        <dbReference type="Pfam" id="PF13338"/>
    </source>
</evidence>
<reference evidence="2 3" key="1">
    <citation type="submission" date="2020-04" db="EMBL/GenBank/DDBJ databases">
        <title>MicrobeNet Type strains.</title>
        <authorList>
            <person name="Nicholson A.C."/>
        </authorList>
    </citation>
    <scope>NUCLEOTIDE SEQUENCE [LARGE SCALE GENOMIC DNA]</scope>
    <source>
        <strain evidence="2 3">DSM 44956</strain>
    </source>
</reference>
<keyword evidence="3" id="KW-1185">Reference proteome</keyword>
<evidence type="ECO:0000313" key="2">
    <source>
        <dbReference type="EMBL" id="NKY25674.1"/>
    </source>
</evidence>
<accession>A0A7X6R1T0</accession>
<protein>
    <recommendedName>
        <fullName evidence="1">AbiEi antitoxin N-terminal domain-containing protein</fullName>
    </recommendedName>
</protein>
<comment type="caution">
    <text evidence="2">The sequence shown here is derived from an EMBL/GenBank/DDBJ whole genome shotgun (WGS) entry which is preliminary data.</text>
</comment>
<feature type="domain" description="AbiEi antitoxin N-terminal" evidence="1">
    <location>
        <begin position="6"/>
        <end position="37"/>
    </location>
</feature>